<dbReference type="HOGENOM" id="CLU_009123_11_0_1"/>
<dbReference type="GO" id="GO:0005634">
    <property type="term" value="C:nucleus"/>
    <property type="evidence" value="ECO:0007669"/>
    <property type="project" value="UniProtKB-SubCell"/>
</dbReference>
<dbReference type="EMBL" id="KN818328">
    <property type="protein sequence ID" value="KIL58825.1"/>
    <property type="molecule type" value="Genomic_DNA"/>
</dbReference>
<evidence type="ECO:0000259" key="6">
    <source>
        <dbReference type="Pfam" id="PF05699"/>
    </source>
</evidence>
<evidence type="ECO:0000256" key="2">
    <source>
        <dbReference type="ARBA" id="ARBA00022723"/>
    </source>
</evidence>
<dbReference type="Proteomes" id="UP000054549">
    <property type="component" value="Unassembled WGS sequence"/>
</dbReference>
<protein>
    <recommendedName>
        <fullName evidence="6">HAT C-terminal dimerisation domain-containing protein</fullName>
    </recommendedName>
</protein>
<dbReference type="InterPro" id="IPR052035">
    <property type="entry name" value="ZnF_BED_domain_contain"/>
</dbReference>
<dbReference type="InterPro" id="IPR012337">
    <property type="entry name" value="RNaseH-like_sf"/>
</dbReference>
<keyword evidence="4" id="KW-0862">Zinc</keyword>
<reference evidence="7 8" key="1">
    <citation type="submission" date="2014-04" db="EMBL/GenBank/DDBJ databases">
        <title>Evolutionary Origins and Diversification of the Mycorrhizal Mutualists.</title>
        <authorList>
            <consortium name="DOE Joint Genome Institute"/>
            <consortium name="Mycorrhizal Genomics Consortium"/>
            <person name="Kohler A."/>
            <person name="Kuo A."/>
            <person name="Nagy L.G."/>
            <person name="Floudas D."/>
            <person name="Copeland A."/>
            <person name="Barry K.W."/>
            <person name="Cichocki N."/>
            <person name="Veneault-Fourrey C."/>
            <person name="LaButti K."/>
            <person name="Lindquist E.A."/>
            <person name="Lipzen A."/>
            <person name="Lundell T."/>
            <person name="Morin E."/>
            <person name="Murat C."/>
            <person name="Riley R."/>
            <person name="Ohm R."/>
            <person name="Sun H."/>
            <person name="Tunlid A."/>
            <person name="Henrissat B."/>
            <person name="Grigoriev I.V."/>
            <person name="Hibbett D.S."/>
            <person name="Martin F."/>
        </authorList>
    </citation>
    <scope>NUCLEOTIDE SEQUENCE [LARGE SCALE GENOMIC DNA]</scope>
    <source>
        <strain evidence="7 8">Koide BX008</strain>
    </source>
</reference>
<dbReference type="AlphaFoldDB" id="A0A0C2S7R9"/>
<evidence type="ECO:0000256" key="4">
    <source>
        <dbReference type="ARBA" id="ARBA00022833"/>
    </source>
</evidence>
<accession>A0A0C2S7R9</accession>
<gene>
    <name evidence="7" type="ORF">M378DRAFT_85883</name>
</gene>
<feature type="non-terminal residue" evidence="7">
    <location>
        <position position="1"/>
    </location>
</feature>
<keyword evidence="5" id="KW-0539">Nucleus</keyword>
<dbReference type="SUPFAM" id="SSF53098">
    <property type="entry name" value="Ribonuclease H-like"/>
    <property type="match status" value="1"/>
</dbReference>
<evidence type="ECO:0000256" key="3">
    <source>
        <dbReference type="ARBA" id="ARBA00022771"/>
    </source>
</evidence>
<evidence type="ECO:0000313" key="8">
    <source>
        <dbReference type="Proteomes" id="UP000054549"/>
    </source>
</evidence>
<comment type="subcellular location">
    <subcellularLocation>
        <location evidence="1">Nucleus</location>
    </subcellularLocation>
</comment>
<dbReference type="OrthoDB" id="1715602at2759"/>
<dbReference type="PANTHER" id="PTHR46481:SF10">
    <property type="entry name" value="ZINC FINGER BED DOMAIN-CONTAINING PROTEIN 39"/>
    <property type="match status" value="1"/>
</dbReference>
<dbReference type="Pfam" id="PF05699">
    <property type="entry name" value="Dimer_Tnp_hAT"/>
    <property type="match status" value="1"/>
</dbReference>
<dbReference type="GO" id="GO:0008270">
    <property type="term" value="F:zinc ion binding"/>
    <property type="evidence" value="ECO:0007669"/>
    <property type="project" value="UniProtKB-KW"/>
</dbReference>
<keyword evidence="2" id="KW-0479">Metal-binding</keyword>
<keyword evidence="8" id="KW-1185">Reference proteome</keyword>
<dbReference type="PANTHER" id="PTHR46481">
    <property type="entry name" value="ZINC FINGER BED DOMAIN-CONTAINING PROTEIN 4"/>
    <property type="match status" value="1"/>
</dbReference>
<evidence type="ECO:0000256" key="1">
    <source>
        <dbReference type="ARBA" id="ARBA00004123"/>
    </source>
</evidence>
<proteinExistence type="predicted"/>
<dbReference type="InParanoid" id="A0A0C2S7R9"/>
<evidence type="ECO:0000256" key="5">
    <source>
        <dbReference type="ARBA" id="ARBA00023242"/>
    </source>
</evidence>
<evidence type="ECO:0000313" key="7">
    <source>
        <dbReference type="EMBL" id="KIL58825.1"/>
    </source>
</evidence>
<organism evidence="7 8">
    <name type="scientific">Amanita muscaria (strain Koide BX008)</name>
    <dbReference type="NCBI Taxonomy" id="946122"/>
    <lineage>
        <taxon>Eukaryota</taxon>
        <taxon>Fungi</taxon>
        <taxon>Dikarya</taxon>
        <taxon>Basidiomycota</taxon>
        <taxon>Agaricomycotina</taxon>
        <taxon>Agaricomycetes</taxon>
        <taxon>Agaricomycetidae</taxon>
        <taxon>Agaricales</taxon>
        <taxon>Pluteineae</taxon>
        <taxon>Amanitaceae</taxon>
        <taxon>Amanita</taxon>
    </lineage>
</organism>
<sequence length="93" mass="10663">RHVYPRLSRMARDYLTIPATSVNVERVFSMGRILLSHLRSRLSVQSTRALMMVGAWSRLGYVKDNDVKAATVLPEVVGEEKELSEDWDVIQFN</sequence>
<name>A0A0C2S7R9_AMAMK</name>
<dbReference type="GO" id="GO:0046983">
    <property type="term" value="F:protein dimerization activity"/>
    <property type="evidence" value="ECO:0007669"/>
    <property type="project" value="InterPro"/>
</dbReference>
<dbReference type="InterPro" id="IPR008906">
    <property type="entry name" value="HATC_C_dom"/>
</dbReference>
<feature type="domain" description="HAT C-terminal dimerisation" evidence="6">
    <location>
        <begin position="4"/>
        <end position="56"/>
    </location>
</feature>
<keyword evidence="3" id="KW-0863">Zinc-finger</keyword>